<organism evidence="2 3">
    <name type="scientific">Rotaria magnacalcarata</name>
    <dbReference type="NCBI Taxonomy" id="392030"/>
    <lineage>
        <taxon>Eukaryota</taxon>
        <taxon>Metazoa</taxon>
        <taxon>Spiralia</taxon>
        <taxon>Gnathifera</taxon>
        <taxon>Rotifera</taxon>
        <taxon>Eurotatoria</taxon>
        <taxon>Bdelloidea</taxon>
        <taxon>Philodinida</taxon>
        <taxon>Philodinidae</taxon>
        <taxon>Rotaria</taxon>
    </lineage>
</organism>
<dbReference type="AlphaFoldDB" id="A0A815FJB0"/>
<evidence type="ECO:0000256" key="1">
    <source>
        <dbReference type="SAM" id="Phobius"/>
    </source>
</evidence>
<accession>A0A815FJB0</accession>
<dbReference type="PANTHER" id="PTHR34714:SF3">
    <property type="match status" value="1"/>
</dbReference>
<dbReference type="PANTHER" id="PTHR34714">
    <property type="entry name" value="EGF-LIKE DOMAIN-CONTAINING PROTEIN"/>
    <property type="match status" value="1"/>
</dbReference>
<gene>
    <name evidence="2" type="ORF">CJN711_LOCUS18380</name>
</gene>
<evidence type="ECO:0000313" key="3">
    <source>
        <dbReference type="Proteomes" id="UP000663855"/>
    </source>
</evidence>
<keyword evidence="1" id="KW-1133">Transmembrane helix</keyword>
<dbReference type="EMBL" id="CAJNOV010008669">
    <property type="protein sequence ID" value="CAF1330143.1"/>
    <property type="molecule type" value="Genomic_DNA"/>
</dbReference>
<protein>
    <recommendedName>
        <fullName evidence="4">Galactose-1-phosphate uridylyltransferase</fullName>
    </recommendedName>
</protein>
<dbReference type="InterPro" id="IPR036265">
    <property type="entry name" value="HIT-like_sf"/>
</dbReference>
<evidence type="ECO:0000313" key="2">
    <source>
        <dbReference type="EMBL" id="CAF1330143.1"/>
    </source>
</evidence>
<dbReference type="Proteomes" id="UP000663855">
    <property type="component" value="Unassembled WGS sequence"/>
</dbReference>
<sequence length="499" mass="58737">MIIVRSYLITLPSTSQHMFSRNNYIGSFKYTSFRIIIHTSRKLRTVMQSRRLELMCLLFTIIFCIIISIYQYYFVLNLPSQSILFTSAKLKSDKFRILPNEHSSIWFQKNCFQIKQRSDNLAIANIPKYLNNARSSTNQICKDFVQKFDAVFRLEEIHGSLKISPVYLQKINRYFNKDAKLVEQIKNQRIIKIYNRHTHEEMLYNYMRSRRPQTKSEQSAETYTLQLMEESKTNCDFCGKNYLNSTAEDAFGRLEHSLSYTAANTFKYDRWHTLIVSRNHDTLHLTEDEIGDMFKLAQEWFQKVYSIESMYTCPEMIWDAMPKSGASQVHTHLQVSLGYDIYYGNIERIRQGARLYAQMNNGKNYFNDYVYVHQALGLTIPIGNVRIIIHLTPIKDLEVMILGERLEKDFYKALNLIFRVFVDDLNEFSFSLGMHLPPMNESNANGHEMPVNCRLLFRNPVTNLRADMNGLDLYTSSVIGKDRYVLYRQLKEGITKRQK</sequence>
<name>A0A815FJB0_9BILA</name>
<keyword evidence="1" id="KW-0812">Transmembrane</keyword>
<dbReference type="SUPFAM" id="SSF54197">
    <property type="entry name" value="HIT-like"/>
    <property type="match status" value="1"/>
</dbReference>
<reference evidence="2" key="1">
    <citation type="submission" date="2021-02" db="EMBL/GenBank/DDBJ databases">
        <authorList>
            <person name="Nowell W R."/>
        </authorList>
    </citation>
    <scope>NUCLEOTIDE SEQUENCE</scope>
</reference>
<comment type="caution">
    <text evidence="2">The sequence shown here is derived from an EMBL/GenBank/DDBJ whole genome shotgun (WGS) entry which is preliminary data.</text>
</comment>
<feature type="transmembrane region" description="Helical" evidence="1">
    <location>
        <begin position="52"/>
        <end position="73"/>
    </location>
</feature>
<proteinExistence type="predicted"/>
<evidence type="ECO:0008006" key="4">
    <source>
        <dbReference type="Google" id="ProtNLM"/>
    </source>
</evidence>
<keyword evidence="1" id="KW-0472">Membrane</keyword>